<sequence length="914" mass="103619">MAASLTTVVMKPLLGKLTKLLGDEYKKLTGVRKQAAFLRDELSAMQALLEKMELMDKLDPSAKNWRDHVREMSYDMENCIDDFMHEIDGADAKTGFVKKMAKRLRRLGRRHQIANRIEELKVLAVEANARRERYKIDDCVSSSPGVVAVDPRMSAMYREASGLVGIDGPREELVSLLMDSPKQLKVVSIVGFGGLGKTTLAKQVYDRIGGQFDRKAFVSVSQRPDVKSLLVGLQRKLGMKESFHAHELQEIVDCVREYLKHKRYFILVDDLWDQQAWDIISCAFPENSNGSRVVVTTRIDEVGLWACHSDRANIYRMKQLEEQDSRRLFVNRVFGPGNVCPPQFKEISDEILKKCGGLPLAIITIASLVASHEPRTLREWECIKNSLGSKFATKPTLEEMRGILNLSYMHLPVRLRPCFLYLGMYPEDSEIMRDDLVRQWIAEGLIYNSHKVDLENVAKSYFNELINKSLILPGRTKYGEIISCRVHDMLVDLILSKSTEDNFISVAYNSEDMARLHSCEYKVRRLSLQSSVGGATSEVLASSMSQVRSYAWFNESKYTLHLSQFKYLRVFFLKFPKQWGTIVDLTAIGHLFLLRYLKVYALYSKVVLPTEIQGLVHLETLELVSWSAQSIPSDISCLTNLFHLKLPNGIELPVGIQNMKSVRTLSCLGLAESSLEDIKGLSHLTDLKELDLRLSLGWYKCLTLECADALVSSIGMLRDLKHLILHFRIESNGLNNLLDKLHDPPPFLEVLELPRLSRLPRWIGELCCLRILSLDLLQLTSFDVRVLGELPSLAKADFRGFYVSQEKVVISTGLFPVLEDVTFWSNEQNVTAYLSLEAGSMPKLQRLTLGFNSRNWTGISQVGMQCLPCLQEIEVSHFSDLPSSRCLDNLRANVESAFKSAASVHPRHPSVSFK</sequence>
<keyword evidence="2" id="KW-1185">Reference proteome</keyword>
<evidence type="ECO:0000313" key="2">
    <source>
        <dbReference type="Proteomes" id="UP001732700"/>
    </source>
</evidence>
<dbReference type="Proteomes" id="UP001732700">
    <property type="component" value="Chromosome 2D"/>
</dbReference>
<dbReference type="EnsemblPlants" id="AVESA.00010b.r2.2DG0394030.1">
    <property type="protein sequence ID" value="AVESA.00010b.r2.2DG0394030.1.CDS"/>
    <property type="gene ID" value="AVESA.00010b.r2.2DG0394030"/>
</dbReference>
<reference evidence="1" key="1">
    <citation type="submission" date="2021-05" db="EMBL/GenBank/DDBJ databases">
        <authorList>
            <person name="Scholz U."/>
            <person name="Mascher M."/>
            <person name="Fiebig A."/>
        </authorList>
    </citation>
    <scope>NUCLEOTIDE SEQUENCE [LARGE SCALE GENOMIC DNA]</scope>
</reference>
<name>A0ACD5V8L2_AVESA</name>
<proteinExistence type="predicted"/>
<accession>A0ACD5V8L2</accession>
<organism evidence="1 2">
    <name type="scientific">Avena sativa</name>
    <name type="common">Oat</name>
    <dbReference type="NCBI Taxonomy" id="4498"/>
    <lineage>
        <taxon>Eukaryota</taxon>
        <taxon>Viridiplantae</taxon>
        <taxon>Streptophyta</taxon>
        <taxon>Embryophyta</taxon>
        <taxon>Tracheophyta</taxon>
        <taxon>Spermatophyta</taxon>
        <taxon>Magnoliopsida</taxon>
        <taxon>Liliopsida</taxon>
        <taxon>Poales</taxon>
        <taxon>Poaceae</taxon>
        <taxon>BOP clade</taxon>
        <taxon>Pooideae</taxon>
        <taxon>Poodae</taxon>
        <taxon>Poeae</taxon>
        <taxon>Poeae Chloroplast Group 1 (Aveneae type)</taxon>
        <taxon>Aveninae</taxon>
        <taxon>Avena</taxon>
    </lineage>
</organism>
<protein>
    <submittedName>
        <fullName evidence="1">Uncharacterized protein</fullName>
    </submittedName>
</protein>
<evidence type="ECO:0000313" key="1">
    <source>
        <dbReference type="EnsemblPlants" id="AVESA.00010b.r2.2DG0394030.1.CDS"/>
    </source>
</evidence>
<reference evidence="1" key="2">
    <citation type="submission" date="2025-09" db="UniProtKB">
        <authorList>
            <consortium name="EnsemblPlants"/>
        </authorList>
    </citation>
    <scope>IDENTIFICATION</scope>
</reference>